<keyword evidence="4 7" id="KW-1133">Transmembrane helix</keyword>
<evidence type="ECO:0000256" key="4">
    <source>
        <dbReference type="ARBA" id="ARBA00022989"/>
    </source>
</evidence>
<evidence type="ECO:0000256" key="5">
    <source>
        <dbReference type="ARBA" id="ARBA00023136"/>
    </source>
</evidence>
<keyword evidence="5 7" id="KW-0472">Membrane</keyword>
<dbReference type="SUPFAM" id="SSF103473">
    <property type="entry name" value="MFS general substrate transporter"/>
    <property type="match status" value="1"/>
</dbReference>
<proteinExistence type="predicted"/>
<feature type="transmembrane region" description="Helical" evidence="7">
    <location>
        <begin position="285"/>
        <end position="308"/>
    </location>
</feature>
<dbReference type="Gene3D" id="1.20.1250.20">
    <property type="entry name" value="MFS general substrate transporter like domains"/>
    <property type="match status" value="1"/>
</dbReference>
<evidence type="ECO:0000259" key="8">
    <source>
        <dbReference type="PROSITE" id="PS50850"/>
    </source>
</evidence>
<evidence type="ECO:0000256" key="3">
    <source>
        <dbReference type="ARBA" id="ARBA00022692"/>
    </source>
</evidence>
<comment type="subcellular location">
    <subcellularLocation>
        <location evidence="1">Cell membrane</location>
        <topology evidence="1">Multi-pass membrane protein</topology>
    </subcellularLocation>
</comment>
<feature type="transmembrane region" description="Helical" evidence="7">
    <location>
        <begin position="438"/>
        <end position="458"/>
    </location>
</feature>
<dbReference type="Proteomes" id="UP001553715">
    <property type="component" value="Unassembled WGS sequence"/>
</dbReference>
<feature type="transmembrane region" description="Helical" evidence="7">
    <location>
        <begin position="408"/>
        <end position="432"/>
    </location>
</feature>
<comment type="caution">
    <text evidence="9">The sequence shown here is derived from an EMBL/GenBank/DDBJ whole genome shotgun (WGS) entry which is preliminary data.</text>
</comment>
<feature type="domain" description="Major facilitator superfamily (MFS) profile" evidence="8">
    <location>
        <begin position="14"/>
        <end position="460"/>
    </location>
</feature>
<feature type="transmembrane region" description="Helical" evidence="7">
    <location>
        <begin position="370"/>
        <end position="396"/>
    </location>
</feature>
<protein>
    <submittedName>
        <fullName evidence="9">MFS transporter</fullName>
    </submittedName>
</protein>
<feature type="region of interest" description="Disordered" evidence="6">
    <location>
        <begin position="201"/>
        <end position="240"/>
    </location>
</feature>
<evidence type="ECO:0000256" key="6">
    <source>
        <dbReference type="SAM" id="MobiDB-lite"/>
    </source>
</evidence>
<feature type="transmembrane region" description="Helical" evidence="7">
    <location>
        <begin position="26"/>
        <end position="44"/>
    </location>
</feature>
<dbReference type="Pfam" id="PF07690">
    <property type="entry name" value="MFS_1"/>
    <property type="match status" value="1"/>
</dbReference>
<keyword evidence="3 7" id="KW-0812">Transmembrane</keyword>
<keyword evidence="10" id="KW-1185">Reference proteome</keyword>
<reference evidence="9 10" key="1">
    <citation type="submission" date="2024-06" db="EMBL/GenBank/DDBJ databases">
        <title>The Natural Products Discovery Center: Release of the First 8490 Sequenced Strains for Exploring Actinobacteria Biosynthetic Diversity.</title>
        <authorList>
            <person name="Kalkreuter E."/>
            <person name="Kautsar S.A."/>
            <person name="Yang D."/>
            <person name="Bader C.D."/>
            <person name="Teijaro C.N."/>
            <person name="Fluegel L."/>
            <person name="Davis C.M."/>
            <person name="Simpson J.R."/>
            <person name="Lauterbach L."/>
            <person name="Steele A.D."/>
            <person name="Gui C."/>
            <person name="Meng S."/>
            <person name="Li G."/>
            <person name="Viehrig K."/>
            <person name="Ye F."/>
            <person name="Su P."/>
            <person name="Kiefer A.F."/>
            <person name="Nichols A."/>
            <person name="Cepeda A.J."/>
            <person name="Yan W."/>
            <person name="Fan B."/>
            <person name="Jiang Y."/>
            <person name="Adhikari A."/>
            <person name="Zheng C.-J."/>
            <person name="Schuster L."/>
            <person name="Cowan T.M."/>
            <person name="Smanski M.J."/>
            <person name="Chevrette M.G."/>
            <person name="De Carvalho L.P.S."/>
            <person name="Shen B."/>
        </authorList>
    </citation>
    <scope>NUCLEOTIDE SEQUENCE [LARGE SCALE GENOMIC DNA]</scope>
    <source>
        <strain evidence="9 10">NPDC077434</strain>
    </source>
</reference>
<sequence>MTTAIAHRLTRNVRYITWLISDTAKGLASALFGFAIPLIALFVTNDPAQAGIISAVGMTIRTITTVFGGVLADRHSRIVMMIIGSATGVVLAGAFTALALTDALTFVTLLVIDVALAARAGFFDIAGESALKEIVPDDAMGRAQAANQGRDAVLQLAGGPLGGVLLAAGAWLIGAAMAACHVIAVATAWMLRRSAPDDAASSAAASGSARRHPRENADDSARLRHVAPRRADATPDGLGFPEREADAAASEVGLAAAAAAIGRPNALREIAEGFRWLFSRRDLRGVLFVATIVNLGFSTAMTTVIYALQQAGHSTITIGLLATGAGVAMLVGALLAPLLVSRIRASVVIIGGLGVATLGVFGMIPAREPLALVVVLAATVFFVPAVNAALMGYFMVATPTQLLGRANSASAVLGMGAMPFAPLIAGFGLAAIGRENTLVAASVLCAISVLLAVANRGLRALPVEAGWSAHARQFE</sequence>
<dbReference type="InterPro" id="IPR020846">
    <property type="entry name" value="MFS_dom"/>
</dbReference>
<dbReference type="RefSeq" id="WP_366233496.1">
    <property type="nucleotide sequence ID" value="NZ_JBFBMH010000041.1"/>
</dbReference>
<dbReference type="InterPro" id="IPR036259">
    <property type="entry name" value="MFS_trans_sf"/>
</dbReference>
<evidence type="ECO:0000313" key="9">
    <source>
        <dbReference type="EMBL" id="MEW1976672.1"/>
    </source>
</evidence>
<dbReference type="PROSITE" id="PS50850">
    <property type="entry name" value="MFS"/>
    <property type="match status" value="1"/>
</dbReference>
<dbReference type="EMBL" id="JBFBMH010000041">
    <property type="protein sequence ID" value="MEW1976672.1"/>
    <property type="molecule type" value="Genomic_DNA"/>
</dbReference>
<evidence type="ECO:0000256" key="2">
    <source>
        <dbReference type="ARBA" id="ARBA00022475"/>
    </source>
</evidence>
<gene>
    <name evidence="9" type="ORF">AB0301_16580</name>
</gene>
<name>A0ABV3LMP9_9MICO</name>
<feature type="transmembrane region" description="Helical" evidence="7">
    <location>
        <begin position="50"/>
        <end position="71"/>
    </location>
</feature>
<feature type="transmembrane region" description="Helical" evidence="7">
    <location>
        <begin position="347"/>
        <end position="364"/>
    </location>
</feature>
<feature type="transmembrane region" description="Helical" evidence="7">
    <location>
        <begin position="78"/>
        <end position="100"/>
    </location>
</feature>
<evidence type="ECO:0000313" key="10">
    <source>
        <dbReference type="Proteomes" id="UP001553715"/>
    </source>
</evidence>
<organism evidence="9 10">
    <name type="scientific">Microbacterium profundi</name>
    <dbReference type="NCBI Taxonomy" id="450380"/>
    <lineage>
        <taxon>Bacteria</taxon>
        <taxon>Bacillati</taxon>
        <taxon>Actinomycetota</taxon>
        <taxon>Actinomycetes</taxon>
        <taxon>Micrococcales</taxon>
        <taxon>Microbacteriaceae</taxon>
        <taxon>Microbacterium</taxon>
    </lineage>
</organism>
<feature type="transmembrane region" description="Helical" evidence="7">
    <location>
        <begin position="164"/>
        <end position="191"/>
    </location>
</feature>
<accession>A0ABV3LMP9</accession>
<dbReference type="PANTHER" id="PTHR23513:SF6">
    <property type="entry name" value="MAJOR FACILITATOR SUPERFAMILY ASSOCIATED DOMAIN-CONTAINING PROTEIN"/>
    <property type="match status" value="1"/>
</dbReference>
<dbReference type="InterPro" id="IPR011701">
    <property type="entry name" value="MFS"/>
</dbReference>
<keyword evidence="2" id="KW-1003">Cell membrane</keyword>
<dbReference type="PANTHER" id="PTHR23513">
    <property type="entry name" value="INTEGRAL MEMBRANE EFFLUX PROTEIN-RELATED"/>
    <property type="match status" value="1"/>
</dbReference>
<feature type="transmembrane region" description="Helical" evidence="7">
    <location>
        <begin position="314"/>
        <end position="340"/>
    </location>
</feature>
<evidence type="ECO:0000256" key="7">
    <source>
        <dbReference type="SAM" id="Phobius"/>
    </source>
</evidence>
<evidence type="ECO:0000256" key="1">
    <source>
        <dbReference type="ARBA" id="ARBA00004651"/>
    </source>
</evidence>
<dbReference type="CDD" id="cd06173">
    <property type="entry name" value="MFS_MefA_like"/>
    <property type="match status" value="1"/>
</dbReference>